<name>A0A081BT39_9BACT</name>
<dbReference type="AlphaFoldDB" id="A0A081BT39"/>
<dbReference type="HOGENOM" id="CLU_026974_4_1_0"/>
<dbReference type="PROSITE" id="PS51318">
    <property type="entry name" value="TAT"/>
    <property type="match status" value="1"/>
</dbReference>
<dbReference type="SUPFAM" id="SSF53850">
    <property type="entry name" value="Periplasmic binding protein-like II"/>
    <property type="match status" value="1"/>
</dbReference>
<keyword evidence="1" id="KW-0732">Signal</keyword>
<reference evidence="2" key="1">
    <citation type="journal article" date="2015" name="PeerJ">
        <title>First genomic representation of candidate bacterial phylum KSB3 points to enhanced environmental sensing as a trigger of wastewater bulking.</title>
        <authorList>
            <person name="Sekiguchi Y."/>
            <person name="Ohashi A."/>
            <person name="Parks D.H."/>
            <person name="Yamauchi T."/>
            <person name="Tyson G.W."/>
            <person name="Hugenholtz P."/>
        </authorList>
    </citation>
    <scope>NUCLEOTIDE SEQUENCE [LARGE SCALE GENOMIC DNA]</scope>
</reference>
<organism evidence="2">
    <name type="scientific">Candidatus Moduliflexus flocculans</name>
    <dbReference type="NCBI Taxonomy" id="1499966"/>
    <lineage>
        <taxon>Bacteria</taxon>
        <taxon>Candidatus Moduliflexota</taxon>
        <taxon>Candidatus Moduliflexia</taxon>
        <taxon>Candidatus Moduliflexales</taxon>
        <taxon>Candidatus Moduliflexaceae</taxon>
    </lineage>
</organism>
<dbReference type="PANTHER" id="PTHR30006">
    <property type="entry name" value="THIAMINE-BINDING PERIPLASMIC PROTEIN-RELATED"/>
    <property type="match status" value="1"/>
</dbReference>
<sequence>MATMDRRTFLKYSGTAAAALGTLGFSSFTWSEEPAKPAQLVVRAWGDTWQESLDLGVSQPFTQKYGIPVVYDNTEDNIMQQKLRTAFSQKRQPPIDVNWDTTTNAMKSALWELSEPLTEELVPNLKELSSIAKPELVEGWPLVSVYSYTYVLAYRTDLVKEPITSWKMLLDKKWEKSIGMYDDGIGFTPVAAVINGGSIPDNMDPAWEFYKQLKPNIGMLGGDEELTQALLEGQTPVQCTIIANALQAQRQGAPVAWIVPEEGVVLERDALWVPKNLPAENTYWAMKYIDFALSKEAQEAWCGRLGTPPVNKNAAIPDYMTTDLAFFTNEDKRKHMIVVPSKVSVEHEKEWFEQFKNIMG</sequence>
<dbReference type="Proteomes" id="UP000030700">
    <property type="component" value="Unassembled WGS sequence"/>
</dbReference>
<evidence type="ECO:0000256" key="1">
    <source>
        <dbReference type="ARBA" id="ARBA00022729"/>
    </source>
</evidence>
<evidence type="ECO:0000313" key="2">
    <source>
        <dbReference type="EMBL" id="GAK54570.1"/>
    </source>
</evidence>
<dbReference type="STRING" id="1499966.U14_05857"/>
<dbReference type="EMBL" id="DF820462">
    <property type="protein sequence ID" value="GAK54570.1"/>
    <property type="molecule type" value="Genomic_DNA"/>
</dbReference>
<protein>
    <submittedName>
        <fullName evidence="2">ABC transporter, periplasmic solute-binding protein</fullName>
    </submittedName>
</protein>
<gene>
    <name evidence="2" type="ORF">U14_05857</name>
</gene>
<proteinExistence type="predicted"/>
<dbReference type="InterPro" id="IPR019546">
    <property type="entry name" value="TAT_signal_bac_arc"/>
</dbReference>
<evidence type="ECO:0000313" key="3">
    <source>
        <dbReference type="Proteomes" id="UP000030700"/>
    </source>
</evidence>
<dbReference type="Pfam" id="PF13416">
    <property type="entry name" value="SBP_bac_8"/>
    <property type="match status" value="1"/>
</dbReference>
<dbReference type="Gene3D" id="3.40.190.10">
    <property type="entry name" value="Periplasmic binding protein-like II"/>
    <property type="match status" value="2"/>
</dbReference>
<dbReference type="InterPro" id="IPR006059">
    <property type="entry name" value="SBP"/>
</dbReference>
<dbReference type="NCBIfam" id="TIGR01409">
    <property type="entry name" value="TAT_signal_seq"/>
    <property type="match status" value="1"/>
</dbReference>
<keyword evidence="3" id="KW-1185">Reference proteome</keyword>
<accession>A0A081BT39</accession>
<dbReference type="InterPro" id="IPR006311">
    <property type="entry name" value="TAT_signal"/>
</dbReference>